<evidence type="ECO:0000313" key="5">
    <source>
        <dbReference type="Proteomes" id="UP000051269"/>
    </source>
</evidence>
<accession>A0A0R2RBE4</accession>
<feature type="domain" description="Carbohydrate kinase PfkB" evidence="3">
    <location>
        <begin position="124"/>
        <end position="271"/>
    </location>
</feature>
<evidence type="ECO:0000256" key="1">
    <source>
        <dbReference type="ARBA" id="ARBA00022679"/>
    </source>
</evidence>
<dbReference type="PROSITE" id="PS00584">
    <property type="entry name" value="PFKB_KINASES_2"/>
    <property type="match status" value="1"/>
</dbReference>
<dbReference type="InterPro" id="IPR011611">
    <property type="entry name" value="PfkB_dom"/>
</dbReference>
<reference evidence="4 5" key="1">
    <citation type="submission" date="2015-10" db="EMBL/GenBank/DDBJ databases">
        <title>Metagenome-Assembled Genomes uncover a global brackish microbiome.</title>
        <authorList>
            <person name="Hugerth L.W."/>
            <person name="Larsson J."/>
            <person name="Alneberg J."/>
            <person name="Lindh M.V."/>
            <person name="Legrand C."/>
            <person name="Pinhassi J."/>
            <person name="Andersson A.F."/>
        </authorList>
    </citation>
    <scope>NUCLEOTIDE SEQUENCE [LARGE SCALE GENOMIC DNA]</scope>
    <source>
        <strain evidence="4">BACL18 MAG-120507-bin52</strain>
    </source>
</reference>
<dbReference type="AlphaFoldDB" id="A0A0R2RBE4"/>
<dbReference type="EMBL" id="LIBO01000345">
    <property type="protein sequence ID" value="KRO59887.1"/>
    <property type="molecule type" value="Genomic_DNA"/>
</dbReference>
<dbReference type="Pfam" id="PF00294">
    <property type="entry name" value="PfkB"/>
    <property type="match status" value="1"/>
</dbReference>
<dbReference type="PANTHER" id="PTHR46566:SF5">
    <property type="entry name" value="1-PHOSPHOFRUCTOKINASE"/>
    <property type="match status" value="1"/>
</dbReference>
<dbReference type="GO" id="GO:0005829">
    <property type="term" value="C:cytosol"/>
    <property type="evidence" value="ECO:0007669"/>
    <property type="project" value="TreeGrafter"/>
</dbReference>
<dbReference type="SUPFAM" id="SSF53613">
    <property type="entry name" value="Ribokinase-like"/>
    <property type="match status" value="1"/>
</dbReference>
<organism evidence="4 5">
    <name type="scientific">Verrucomicrobia subdivision 6 bacterium BACL9 MAG-120507-bin52</name>
    <dbReference type="NCBI Taxonomy" id="1655590"/>
    <lineage>
        <taxon>Bacteria</taxon>
        <taxon>Pseudomonadati</taxon>
        <taxon>Verrucomicrobiota</taxon>
        <taxon>Verrucomicrobiia</taxon>
        <taxon>Verrucomicrobiales</taxon>
        <taxon>Verrucomicrobia subdivision 6</taxon>
    </lineage>
</organism>
<gene>
    <name evidence="4" type="ORF">ABR82_07905</name>
</gene>
<comment type="caution">
    <text evidence="4">The sequence shown here is derived from an EMBL/GenBank/DDBJ whole genome shotgun (WGS) entry which is preliminary data.</text>
</comment>
<evidence type="ECO:0000256" key="2">
    <source>
        <dbReference type="ARBA" id="ARBA00022777"/>
    </source>
</evidence>
<protein>
    <recommendedName>
        <fullName evidence="3">Carbohydrate kinase PfkB domain-containing protein</fullName>
    </recommendedName>
</protein>
<dbReference type="InterPro" id="IPR002173">
    <property type="entry name" value="Carboh/pur_kinase_PfkB_CS"/>
</dbReference>
<evidence type="ECO:0000259" key="3">
    <source>
        <dbReference type="Pfam" id="PF00294"/>
    </source>
</evidence>
<keyword evidence="1" id="KW-0808">Transferase</keyword>
<sequence>MKVWCFTPNPVRERKFVVGSGQVEVSAGGKGRNVARQLCLWGVPAISKVIDLGSDSGTGLVPGVGPGAVPGVGPGTMERWGWAWVSEGEERIDFFTEDLKVRARGWARIGNYWRRVLRKGDWWVVGGSSAEGWPRGWWRGLIQDLQKKGVSVLVDSRGALLREAVQAGADWVKCNLNEAEVTTGKQGADRCLPNLRGDGTTGVVVTMGEEGLVAEVNRCRLLARAPRVKVKDPTGAGDAVTAALVYGENRGWTAERTLRMAARVGAWRVSHGTDVPRVCLKD</sequence>
<dbReference type="Proteomes" id="UP000051269">
    <property type="component" value="Unassembled WGS sequence"/>
</dbReference>
<proteinExistence type="predicted"/>
<dbReference type="PANTHER" id="PTHR46566">
    <property type="entry name" value="1-PHOSPHOFRUCTOKINASE-RELATED"/>
    <property type="match status" value="1"/>
</dbReference>
<dbReference type="GO" id="GO:0008443">
    <property type="term" value="F:phosphofructokinase activity"/>
    <property type="evidence" value="ECO:0007669"/>
    <property type="project" value="TreeGrafter"/>
</dbReference>
<dbReference type="InterPro" id="IPR029056">
    <property type="entry name" value="Ribokinase-like"/>
</dbReference>
<keyword evidence="2" id="KW-0418">Kinase</keyword>
<name>A0A0R2RBE4_9BACT</name>
<evidence type="ECO:0000313" key="4">
    <source>
        <dbReference type="EMBL" id="KRO59887.1"/>
    </source>
</evidence>
<dbReference type="Gene3D" id="3.40.1190.20">
    <property type="match status" value="1"/>
</dbReference>